<dbReference type="InterPro" id="IPR025749">
    <property type="entry name" value="Sphingomyelin_synth-like_dom"/>
</dbReference>
<reference evidence="13" key="1">
    <citation type="journal article" date="2023" name="Commun. Biol.">
        <title>Genome analysis of Parmales, the sister group of diatoms, reveals the evolutionary specialization of diatoms from phago-mixotrophs to photoautotrophs.</title>
        <authorList>
            <person name="Ban H."/>
            <person name="Sato S."/>
            <person name="Yoshikawa S."/>
            <person name="Yamada K."/>
            <person name="Nakamura Y."/>
            <person name="Ichinomiya M."/>
            <person name="Sato N."/>
            <person name="Blanc-Mathieu R."/>
            <person name="Endo H."/>
            <person name="Kuwata A."/>
            <person name="Ogata H."/>
        </authorList>
    </citation>
    <scope>NUCLEOTIDE SEQUENCE [LARGE SCALE GENOMIC DNA]</scope>
</reference>
<gene>
    <name evidence="12" type="ORF">TL16_g10694</name>
</gene>
<evidence type="ECO:0000256" key="3">
    <source>
        <dbReference type="ARBA" id="ARBA00022679"/>
    </source>
</evidence>
<keyword evidence="6 10" id="KW-1133">Transmembrane helix</keyword>
<dbReference type="Pfam" id="PF14360">
    <property type="entry name" value="PAP2_C"/>
    <property type="match status" value="1"/>
</dbReference>
<keyword evidence="3" id="KW-0808">Transferase</keyword>
<feature type="transmembrane region" description="Helical" evidence="10">
    <location>
        <begin position="380"/>
        <end position="400"/>
    </location>
</feature>
<feature type="transmembrane region" description="Helical" evidence="10">
    <location>
        <begin position="309"/>
        <end position="327"/>
    </location>
</feature>
<proteinExistence type="inferred from homology"/>
<dbReference type="PANTHER" id="PTHR21290:SF25">
    <property type="entry name" value="SPHINGOMYELIN SYNTHASE-RELATED PROTEIN 1"/>
    <property type="match status" value="1"/>
</dbReference>
<dbReference type="GO" id="GO:0047493">
    <property type="term" value="F:ceramide cholinephosphotransferase activity"/>
    <property type="evidence" value="ECO:0007669"/>
    <property type="project" value="TreeGrafter"/>
</dbReference>
<evidence type="ECO:0000313" key="12">
    <source>
        <dbReference type="EMBL" id="GMH86926.1"/>
    </source>
</evidence>
<dbReference type="Proteomes" id="UP001162640">
    <property type="component" value="Unassembled WGS sequence"/>
</dbReference>
<dbReference type="EMBL" id="BLQM01000385">
    <property type="protein sequence ID" value="GMH86926.1"/>
    <property type="molecule type" value="Genomic_DNA"/>
</dbReference>
<feature type="transmembrane region" description="Helical" evidence="10">
    <location>
        <begin position="412"/>
        <end position="432"/>
    </location>
</feature>
<name>A0A9W7BE90_9STRA</name>
<protein>
    <recommendedName>
        <fullName evidence="11">ACB domain-containing protein</fullName>
    </recommendedName>
</protein>
<dbReference type="PROSITE" id="PS51228">
    <property type="entry name" value="ACB_2"/>
    <property type="match status" value="1"/>
</dbReference>
<keyword evidence="4 10" id="KW-0812">Transmembrane</keyword>
<evidence type="ECO:0000256" key="5">
    <source>
        <dbReference type="ARBA" id="ARBA00022919"/>
    </source>
</evidence>
<evidence type="ECO:0000259" key="11">
    <source>
        <dbReference type="PROSITE" id="PS51228"/>
    </source>
</evidence>
<dbReference type="GO" id="GO:0005886">
    <property type="term" value="C:plasma membrane"/>
    <property type="evidence" value="ECO:0007669"/>
    <property type="project" value="TreeGrafter"/>
</dbReference>
<evidence type="ECO:0000256" key="7">
    <source>
        <dbReference type="ARBA" id="ARBA00023098"/>
    </source>
</evidence>
<feature type="domain" description="ACB" evidence="11">
    <location>
        <begin position="1"/>
        <end position="91"/>
    </location>
</feature>
<dbReference type="InterPro" id="IPR045221">
    <property type="entry name" value="Sphingomyelin_synth-like"/>
</dbReference>
<dbReference type="InterPro" id="IPR000582">
    <property type="entry name" value="Acyl-CoA-binding_protein"/>
</dbReference>
<feature type="transmembrane region" description="Helical" evidence="10">
    <location>
        <begin position="204"/>
        <end position="223"/>
    </location>
</feature>
<dbReference type="GO" id="GO:0005789">
    <property type="term" value="C:endoplasmic reticulum membrane"/>
    <property type="evidence" value="ECO:0007669"/>
    <property type="project" value="TreeGrafter"/>
</dbReference>
<dbReference type="Pfam" id="PF00887">
    <property type="entry name" value="ACBP"/>
    <property type="match status" value="1"/>
</dbReference>
<accession>A0A9W7BE90</accession>
<dbReference type="GO" id="GO:0046513">
    <property type="term" value="P:ceramide biosynthetic process"/>
    <property type="evidence" value="ECO:0007669"/>
    <property type="project" value="TreeGrafter"/>
</dbReference>
<evidence type="ECO:0000256" key="8">
    <source>
        <dbReference type="ARBA" id="ARBA00023136"/>
    </source>
</evidence>
<organism evidence="12 13">
    <name type="scientific">Triparma laevis f. inornata</name>
    <dbReference type="NCBI Taxonomy" id="1714386"/>
    <lineage>
        <taxon>Eukaryota</taxon>
        <taxon>Sar</taxon>
        <taxon>Stramenopiles</taxon>
        <taxon>Ochrophyta</taxon>
        <taxon>Bolidophyceae</taxon>
        <taxon>Parmales</taxon>
        <taxon>Triparmaceae</taxon>
        <taxon>Triparma</taxon>
    </lineage>
</organism>
<feature type="compositionally biased region" description="Low complexity" evidence="9">
    <location>
        <begin position="103"/>
        <end position="116"/>
    </location>
</feature>
<dbReference type="InterPro" id="IPR014352">
    <property type="entry name" value="FERM/acyl-CoA-bd_prot_sf"/>
</dbReference>
<dbReference type="InterPro" id="IPR035984">
    <property type="entry name" value="Acyl-CoA-binding_sf"/>
</dbReference>
<dbReference type="AlphaFoldDB" id="A0A9W7BE90"/>
<evidence type="ECO:0000256" key="6">
    <source>
        <dbReference type="ARBA" id="ARBA00022989"/>
    </source>
</evidence>
<keyword evidence="8 10" id="KW-0472">Membrane</keyword>
<dbReference type="SUPFAM" id="SSF47027">
    <property type="entry name" value="Acyl-CoA binding protein"/>
    <property type="match status" value="1"/>
</dbReference>
<sequence>MPILSFEDAVEAAKFVSASTPTATKSKIYGLYKCATVGPHPKNARPSAWSIEARMKWDAWVANSNSGKIASEEAKVEYTELIDSLLGKDPSSAHMTEVELPTIDTPTTTTTPPSMKESTRKKTSSSSNAAQLGFEQIQQLLKQLETEGKVLRDDMREDIKHALTSMQTELANVKKTATETTDYARQRINSVTDRVGFSFKFFSYAYLSRLAFALALLMITGYLNALSSNLAGYRNPQIKITGPHWAKGTTTLPDIGHDIISKFTLRYLGTEYIDWFELPDHFVDWLGTCMVILIVLSPRRFMILRRLPIVFSGLNLLRSFTVIITSLPDASPECAKQFVRAGKGITSYKDRNLEEAVIKSIQRAWLLVIQPGKHITCGDMVFSGHTTFMTLAMLVFAQYCYSAHPNSKNKTLLACVRYVIYVVWAVGVICVVGTKLHYTLDVFLAVFLTITTWNVYHDAIKYDALKQNYSVLKWLEAEVIGEIDDEAYSAFQKKIK</sequence>
<dbReference type="GO" id="GO:0033188">
    <property type="term" value="F:sphingomyelin synthase activity"/>
    <property type="evidence" value="ECO:0007669"/>
    <property type="project" value="TreeGrafter"/>
</dbReference>
<evidence type="ECO:0000256" key="2">
    <source>
        <dbReference type="ARBA" id="ARBA00005441"/>
    </source>
</evidence>
<dbReference type="Gene3D" id="1.20.80.10">
    <property type="match status" value="1"/>
</dbReference>
<dbReference type="PANTHER" id="PTHR21290">
    <property type="entry name" value="SPHINGOMYELIN SYNTHETASE"/>
    <property type="match status" value="1"/>
</dbReference>
<evidence type="ECO:0000256" key="10">
    <source>
        <dbReference type="SAM" id="Phobius"/>
    </source>
</evidence>
<feature type="region of interest" description="Disordered" evidence="9">
    <location>
        <begin position="103"/>
        <end position="128"/>
    </location>
</feature>
<keyword evidence="5" id="KW-0746">Sphingolipid metabolism</keyword>
<evidence type="ECO:0000256" key="4">
    <source>
        <dbReference type="ARBA" id="ARBA00022692"/>
    </source>
</evidence>
<feature type="transmembrane region" description="Helical" evidence="10">
    <location>
        <begin position="438"/>
        <end position="456"/>
    </location>
</feature>
<dbReference type="GO" id="GO:0000062">
    <property type="term" value="F:fatty-acyl-CoA binding"/>
    <property type="evidence" value="ECO:0007669"/>
    <property type="project" value="InterPro"/>
</dbReference>
<keyword evidence="7" id="KW-0443">Lipid metabolism</keyword>
<evidence type="ECO:0000313" key="13">
    <source>
        <dbReference type="Proteomes" id="UP001162640"/>
    </source>
</evidence>
<comment type="subcellular location">
    <subcellularLocation>
        <location evidence="1">Membrane</location>
        <topology evidence="1">Multi-pass membrane protein</topology>
    </subcellularLocation>
</comment>
<comment type="caution">
    <text evidence="12">The sequence shown here is derived from an EMBL/GenBank/DDBJ whole genome shotgun (WGS) entry which is preliminary data.</text>
</comment>
<evidence type="ECO:0000256" key="9">
    <source>
        <dbReference type="SAM" id="MobiDB-lite"/>
    </source>
</evidence>
<comment type="similarity">
    <text evidence="2">Belongs to the sphingomyelin synthase family.</text>
</comment>
<dbReference type="GO" id="GO:0000139">
    <property type="term" value="C:Golgi membrane"/>
    <property type="evidence" value="ECO:0007669"/>
    <property type="project" value="TreeGrafter"/>
</dbReference>
<evidence type="ECO:0000256" key="1">
    <source>
        <dbReference type="ARBA" id="ARBA00004141"/>
    </source>
</evidence>